<accession>G0EDB6</accession>
<dbReference type="InterPro" id="IPR050721">
    <property type="entry name" value="Trk_Ktr_HKT_K-transport"/>
</dbReference>
<evidence type="ECO:0000256" key="5">
    <source>
        <dbReference type="ARBA" id="ARBA00023027"/>
    </source>
</evidence>
<dbReference type="Pfam" id="PF02254">
    <property type="entry name" value="TrkA_N"/>
    <property type="match status" value="1"/>
</dbReference>
<dbReference type="InterPro" id="IPR036721">
    <property type="entry name" value="RCK_C_sf"/>
</dbReference>
<dbReference type="GO" id="GO:0005886">
    <property type="term" value="C:plasma membrane"/>
    <property type="evidence" value="ECO:0007669"/>
    <property type="project" value="InterPro"/>
</dbReference>
<keyword evidence="2" id="KW-0813">Transport</keyword>
<dbReference type="EMBL" id="CP002838">
    <property type="protein sequence ID" value="AEM39794.1"/>
    <property type="molecule type" value="Genomic_DNA"/>
</dbReference>
<comment type="function">
    <text evidence="1">Part of a potassium transport system.</text>
</comment>
<reference evidence="9 10" key="1">
    <citation type="journal article" date="2011" name="Stand. Genomic Sci.">
        <title>Complete genome sequence of the hyperthermophilic chemolithoautotroph Pyrolobus fumarii type strain (1A).</title>
        <authorList>
            <person name="Anderson I."/>
            <person name="Goker M."/>
            <person name="Nolan M."/>
            <person name="Lucas S."/>
            <person name="Hammon N."/>
            <person name="Deshpande S."/>
            <person name="Cheng J.F."/>
            <person name="Tapia R."/>
            <person name="Han C."/>
            <person name="Goodwin L."/>
            <person name="Pitluck S."/>
            <person name="Huntemann M."/>
            <person name="Liolios K."/>
            <person name="Ivanova N."/>
            <person name="Pagani I."/>
            <person name="Mavromatis K."/>
            <person name="Ovchinikova G."/>
            <person name="Pati A."/>
            <person name="Chen A."/>
            <person name="Palaniappan K."/>
            <person name="Land M."/>
            <person name="Hauser L."/>
            <person name="Brambilla E.M."/>
            <person name="Huber H."/>
            <person name="Yasawong M."/>
            <person name="Rohde M."/>
            <person name="Spring S."/>
            <person name="Abt B."/>
            <person name="Sikorski J."/>
            <person name="Wirth R."/>
            <person name="Detter J.C."/>
            <person name="Woyke T."/>
            <person name="Bristow J."/>
            <person name="Eisen J.A."/>
            <person name="Markowitz V."/>
            <person name="Hugenholtz P."/>
            <person name="Kyrpides N.C."/>
            <person name="Klenk H.P."/>
            <person name="Lapidus A."/>
        </authorList>
    </citation>
    <scope>NUCLEOTIDE SEQUENCE [LARGE SCALE GENOMIC DNA]</scope>
    <source>
        <strain evidence="10">DSM 11204 / 1A</strain>
    </source>
</reference>
<evidence type="ECO:0000256" key="1">
    <source>
        <dbReference type="ARBA" id="ARBA00003660"/>
    </source>
</evidence>
<dbReference type="Pfam" id="PF02080">
    <property type="entry name" value="TrkA_C"/>
    <property type="match status" value="1"/>
</dbReference>
<evidence type="ECO:0000259" key="8">
    <source>
        <dbReference type="PROSITE" id="PS51202"/>
    </source>
</evidence>
<dbReference type="Gene3D" id="3.40.50.720">
    <property type="entry name" value="NAD(P)-binding Rossmann-like Domain"/>
    <property type="match status" value="1"/>
</dbReference>
<dbReference type="Proteomes" id="UP000001037">
    <property type="component" value="Chromosome"/>
</dbReference>
<dbReference type="InterPro" id="IPR003148">
    <property type="entry name" value="RCK_N"/>
</dbReference>
<keyword evidence="10" id="KW-1185">Reference proteome</keyword>
<proteinExistence type="predicted"/>
<dbReference type="InterPro" id="IPR006036">
    <property type="entry name" value="K_uptake_TrkA"/>
</dbReference>
<dbReference type="GO" id="GO:0015079">
    <property type="term" value="F:potassium ion transmembrane transporter activity"/>
    <property type="evidence" value="ECO:0007669"/>
    <property type="project" value="InterPro"/>
</dbReference>
<dbReference type="OrthoDB" id="24929at2157"/>
<dbReference type="InterPro" id="IPR006037">
    <property type="entry name" value="RCK_C"/>
</dbReference>
<keyword evidence="4" id="KW-0630">Potassium</keyword>
<dbReference type="KEGG" id="pfm:Pyrfu_1941"/>
<organism evidence="9 10">
    <name type="scientific">Pyrolobus fumarii (strain DSM 11204 / 1A)</name>
    <dbReference type="NCBI Taxonomy" id="694429"/>
    <lineage>
        <taxon>Archaea</taxon>
        <taxon>Thermoproteota</taxon>
        <taxon>Thermoprotei</taxon>
        <taxon>Desulfurococcales</taxon>
        <taxon>Pyrodictiaceae</taxon>
        <taxon>Pyrolobus</taxon>
    </lineage>
</organism>
<keyword evidence="6" id="KW-0406">Ion transport</keyword>
<dbReference type="PRINTS" id="PR00335">
    <property type="entry name" value="KUPTAKETRKA"/>
</dbReference>
<evidence type="ECO:0000256" key="3">
    <source>
        <dbReference type="ARBA" id="ARBA00022538"/>
    </source>
</evidence>
<gene>
    <name evidence="9" type="ordered locus">Pyrfu_1941</name>
</gene>
<dbReference type="STRING" id="694429.Pyrfu_1941"/>
<dbReference type="SUPFAM" id="SSF116726">
    <property type="entry name" value="TrkA C-terminal domain-like"/>
    <property type="match status" value="1"/>
</dbReference>
<evidence type="ECO:0000256" key="4">
    <source>
        <dbReference type="ARBA" id="ARBA00022958"/>
    </source>
</evidence>
<evidence type="ECO:0000313" key="10">
    <source>
        <dbReference type="Proteomes" id="UP000001037"/>
    </source>
</evidence>
<dbReference type="PANTHER" id="PTHR43833">
    <property type="entry name" value="POTASSIUM CHANNEL PROTEIN 2-RELATED-RELATED"/>
    <property type="match status" value="1"/>
</dbReference>
<dbReference type="PROSITE" id="PS51201">
    <property type="entry name" value="RCK_N"/>
    <property type="match status" value="1"/>
</dbReference>
<name>G0EDB6_PYRF1</name>
<protein>
    <submittedName>
        <fullName evidence="9">TrkA-N domain protein</fullName>
    </submittedName>
</protein>
<evidence type="ECO:0000256" key="6">
    <source>
        <dbReference type="ARBA" id="ARBA00023065"/>
    </source>
</evidence>
<keyword evidence="3" id="KW-0633">Potassium transport</keyword>
<evidence type="ECO:0000313" key="9">
    <source>
        <dbReference type="EMBL" id="AEM39794.1"/>
    </source>
</evidence>
<dbReference type="eggNOG" id="arCOG01957">
    <property type="taxonomic scope" value="Archaea"/>
</dbReference>
<dbReference type="PROSITE" id="PS51202">
    <property type="entry name" value="RCK_C"/>
    <property type="match status" value="1"/>
</dbReference>
<keyword evidence="5" id="KW-0520">NAD</keyword>
<dbReference type="RefSeq" id="WP_014027471.1">
    <property type="nucleotide sequence ID" value="NC_015931.1"/>
</dbReference>
<feature type="domain" description="RCK N-terminal" evidence="7">
    <location>
        <begin position="1"/>
        <end position="118"/>
    </location>
</feature>
<dbReference type="InterPro" id="IPR036291">
    <property type="entry name" value="NAD(P)-bd_dom_sf"/>
</dbReference>
<dbReference type="InParanoid" id="G0EDB6"/>
<feature type="domain" description="RCK C-terminal" evidence="8">
    <location>
        <begin position="139"/>
        <end position="219"/>
    </location>
</feature>
<dbReference type="PANTHER" id="PTHR43833:SF5">
    <property type="entry name" value="TRK SYSTEM POTASSIUM UPTAKE PROTEIN TRKA"/>
    <property type="match status" value="1"/>
</dbReference>
<dbReference type="Gene3D" id="3.30.70.1450">
    <property type="entry name" value="Regulator of K+ conductance, C-terminal domain"/>
    <property type="match status" value="1"/>
</dbReference>
<dbReference type="HOGENOM" id="CLU_046525_2_5_2"/>
<dbReference type="GeneID" id="11138281"/>
<dbReference type="AlphaFoldDB" id="G0EDB6"/>
<evidence type="ECO:0000259" key="7">
    <source>
        <dbReference type="PROSITE" id="PS51201"/>
    </source>
</evidence>
<dbReference type="SUPFAM" id="SSF51735">
    <property type="entry name" value="NAD(P)-binding Rossmann-fold domains"/>
    <property type="match status" value="1"/>
</dbReference>
<sequence>MRILVIGAGQVGSHLARILALHDNDVIVVDKDPAKCQNLRESIEADIHVVQGDATDPSLYEEIDLSSIDVVVAATDRDEVNLFVATLARDYGVKRIIARVRSPLVAKLMEKIGVEYVITEPLVTAKLMASIIEGKYTAINLVPVFTGNYVLVSLSISETDTSVGKSLDELDLPRESRILAVFDGENMLDPMEVERLHPNYVVIALVRRDVVQEFIQAFR</sequence>
<evidence type="ECO:0000256" key="2">
    <source>
        <dbReference type="ARBA" id="ARBA00022448"/>
    </source>
</evidence>